<dbReference type="PANTHER" id="PTHR22601">
    <property type="entry name" value="ISP4 LIKE PROTEIN"/>
    <property type="match status" value="1"/>
</dbReference>
<dbReference type="Pfam" id="PF03169">
    <property type="entry name" value="OPT"/>
    <property type="match status" value="1"/>
</dbReference>
<reference evidence="12" key="1">
    <citation type="journal article" date="2015" name="Proc. Natl. Acad. Sci. U.S.A.">
        <title>Genome sequencing of adzuki bean (Vigna angularis) provides insight into high starch and low fat accumulation and domestication.</title>
        <authorList>
            <person name="Yang K."/>
            <person name="Tian Z."/>
            <person name="Chen C."/>
            <person name="Luo L."/>
            <person name="Zhao B."/>
            <person name="Wang Z."/>
            <person name="Yu L."/>
            <person name="Li Y."/>
            <person name="Sun Y."/>
            <person name="Li W."/>
            <person name="Chen Y."/>
            <person name="Li Y."/>
            <person name="Zhang Y."/>
            <person name="Ai D."/>
            <person name="Zhao J."/>
            <person name="Shang C."/>
            <person name="Ma Y."/>
            <person name="Wu B."/>
            <person name="Wang M."/>
            <person name="Gao L."/>
            <person name="Sun D."/>
            <person name="Zhang P."/>
            <person name="Guo F."/>
            <person name="Wang W."/>
            <person name="Li Y."/>
            <person name="Wang J."/>
            <person name="Varshney R.K."/>
            <person name="Wang J."/>
            <person name="Ling H.Q."/>
            <person name="Wan P."/>
        </authorList>
    </citation>
    <scope>NUCLEOTIDE SEQUENCE</scope>
    <source>
        <strain evidence="12">cv. Jingnong 6</strain>
    </source>
</reference>
<protein>
    <recommendedName>
        <fullName evidence="13">Oligopeptide transporter</fullName>
    </recommendedName>
</protein>
<feature type="region of interest" description="Disordered" evidence="9">
    <location>
        <begin position="1"/>
        <end position="22"/>
    </location>
</feature>
<accession>A0A0L9TH02</accession>
<keyword evidence="4 10" id="KW-0812">Transmembrane</keyword>
<feature type="transmembrane region" description="Helical" evidence="10">
    <location>
        <begin position="72"/>
        <end position="91"/>
    </location>
</feature>
<evidence type="ECO:0000256" key="3">
    <source>
        <dbReference type="ARBA" id="ARBA00022448"/>
    </source>
</evidence>
<dbReference type="AlphaFoldDB" id="A0A0L9TH02"/>
<keyword evidence="6" id="KW-0653">Protein transport</keyword>
<gene>
    <name evidence="11" type="ORF">LR48_Vigan767s000400</name>
</gene>
<keyword evidence="7 10" id="KW-1133">Transmembrane helix</keyword>
<feature type="compositionally biased region" description="Basic and acidic residues" evidence="9">
    <location>
        <begin position="12"/>
        <end position="22"/>
    </location>
</feature>
<evidence type="ECO:0000256" key="6">
    <source>
        <dbReference type="ARBA" id="ARBA00022927"/>
    </source>
</evidence>
<dbReference type="InterPro" id="IPR004648">
    <property type="entry name" value="Oligpept_transpt"/>
</dbReference>
<evidence type="ECO:0008006" key="13">
    <source>
        <dbReference type="Google" id="ProtNLM"/>
    </source>
</evidence>
<proteinExistence type="inferred from homology"/>
<evidence type="ECO:0000256" key="5">
    <source>
        <dbReference type="ARBA" id="ARBA00022856"/>
    </source>
</evidence>
<evidence type="ECO:0000256" key="4">
    <source>
        <dbReference type="ARBA" id="ARBA00022692"/>
    </source>
</evidence>
<evidence type="ECO:0000256" key="9">
    <source>
        <dbReference type="SAM" id="MobiDB-lite"/>
    </source>
</evidence>
<evidence type="ECO:0000313" key="11">
    <source>
        <dbReference type="EMBL" id="KOM29751.1"/>
    </source>
</evidence>
<dbReference type="GO" id="GO:0035673">
    <property type="term" value="F:oligopeptide transmembrane transporter activity"/>
    <property type="evidence" value="ECO:0007669"/>
    <property type="project" value="InterPro"/>
</dbReference>
<comment type="similarity">
    <text evidence="2">Belongs to the oligopeptide OPT transporter (TC 2.A.67.1) family.</text>
</comment>
<organism evidence="11 12">
    <name type="scientific">Phaseolus angularis</name>
    <name type="common">Azuki bean</name>
    <name type="synonym">Vigna angularis</name>
    <dbReference type="NCBI Taxonomy" id="3914"/>
    <lineage>
        <taxon>Eukaryota</taxon>
        <taxon>Viridiplantae</taxon>
        <taxon>Streptophyta</taxon>
        <taxon>Embryophyta</taxon>
        <taxon>Tracheophyta</taxon>
        <taxon>Spermatophyta</taxon>
        <taxon>Magnoliopsida</taxon>
        <taxon>eudicotyledons</taxon>
        <taxon>Gunneridae</taxon>
        <taxon>Pentapetalae</taxon>
        <taxon>rosids</taxon>
        <taxon>fabids</taxon>
        <taxon>Fabales</taxon>
        <taxon>Fabaceae</taxon>
        <taxon>Papilionoideae</taxon>
        <taxon>50 kb inversion clade</taxon>
        <taxon>NPAAA clade</taxon>
        <taxon>indigoferoid/millettioid clade</taxon>
        <taxon>Phaseoleae</taxon>
        <taxon>Vigna</taxon>
    </lineage>
</organism>
<dbReference type="InterPro" id="IPR004813">
    <property type="entry name" value="OPT"/>
</dbReference>
<evidence type="ECO:0000256" key="1">
    <source>
        <dbReference type="ARBA" id="ARBA00004141"/>
    </source>
</evidence>
<keyword evidence="8 10" id="KW-0472">Membrane</keyword>
<evidence type="ECO:0000256" key="8">
    <source>
        <dbReference type="ARBA" id="ARBA00023136"/>
    </source>
</evidence>
<evidence type="ECO:0000256" key="2">
    <source>
        <dbReference type="ARBA" id="ARBA00005484"/>
    </source>
</evidence>
<dbReference type="GO" id="GO:0015031">
    <property type="term" value="P:protein transport"/>
    <property type="evidence" value="ECO:0007669"/>
    <property type="project" value="UniProtKB-KW"/>
</dbReference>
<dbReference type="Gramene" id="KOM29751">
    <property type="protein sequence ID" value="KOM29751"/>
    <property type="gene ID" value="LR48_Vigan767s000400"/>
</dbReference>
<dbReference type="GO" id="GO:0016020">
    <property type="term" value="C:membrane"/>
    <property type="evidence" value="ECO:0007669"/>
    <property type="project" value="UniProtKB-SubCell"/>
</dbReference>
<evidence type="ECO:0000256" key="7">
    <source>
        <dbReference type="ARBA" id="ARBA00022989"/>
    </source>
</evidence>
<sequence length="180" mass="20370">MASSFEVDCGSDSEKEKTENEECPVKQVELTVPKTDDPNMQILTFRMWVLGVLSCVLLSFVNQFFWYRTQPLLVTSVSAQIAVVPIGHFMARTLPTRVFFKDTKFEFSLNRGPFNIKEHVLITIFANSGAGTVYATHILSAVKLMYKRKLDFLPALLVMLTTQELLKRGYLLVLHVVGCC</sequence>
<dbReference type="OMA" id="MANGEHE"/>
<comment type="subcellular location">
    <subcellularLocation>
        <location evidence="1">Membrane</location>
        <topology evidence="1">Multi-pass membrane protein</topology>
    </subcellularLocation>
</comment>
<keyword evidence="5" id="KW-0571">Peptide transport</keyword>
<dbReference type="EMBL" id="KQ258531">
    <property type="protein sequence ID" value="KOM29751.1"/>
    <property type="molecule type" value="Genomic_DNA"/>
</dbReference>
<keyword evidence="3" id="KW-0813">Transport</keyword>
<name>A0A0L9TH02_PHAAN</name>
<feature type="transmembrane region" description="Helical" evidence="10">
    <location>
        <begin position="47"/>
        <end position="66"/>
    </location>
</feature>
<evidence type="ECO:0000313" key="12">
    <source>
        <dbReference type="Proteomes" id="UP000053144"/>
    </source>
</evidence>
<dbReference type="Proteomes" id="UP000053144">
    <property type="component" value="Unassembled WGS sequence"/>
</dbReference>
<dbReference type="NCBIfam" id="TIGR00728">
    <property type="entry name" value="OPT_sfam"/>
    <property type="match status" value="1"/>
</dbReference>
<evidence type="ECO:0000256" key="10">
    <source>
        <dbReference type="SAM" id="Phobius"/>
    </source>
</evidence>